<evidence type="ECO:0000259" key="6">
    <source>
        <dbReference type="PROSITE" id="PS51786"/>
    </source>
</evidence>
<dbReference type="Gene3D" id="1.10.8.60">
    <property type="match status" value="1"/>
</dbReference>
<dbReference type="PANTHER" id="PTHR10046">
    <property type="entry name" value="ATP DEPENDENT LON PROTEASE FAMILY MEMBER"/>
    <property type="match status" value="1"/>
</dbReference>
<sequence length="1081" mass="123248">MLDNVNKTFNNKIIGTKKYNINLDLISEIHDEFKEFPSTPIKLSSLANISLLELQVKKSKLTNKILEAVKIVGLSNLDDILKLFVGSRWTDNVSHDFYNLVVFFNKYINIIKVDIIKNESKIKEILEIAENENFQTPKELPFCTRSYPTVTKSFYEKIEGIRLFIPYKDYYIKVIAVFKQDTLSLAKNELPFADKYSKILAQLKSLDIPDSFKYDFLAQLSLRDFVSNCVTEIINKVRNNYNDLNRLKSKTLSETVKEFVKSTVEKQRKIIILLLISEEAEDNFLAHIIYDMILNDSYLLKSQPTSELIYNSLAWNIKKKIKLTEKNFEKEKKRLKNLTESDIPIEKRIALMKADDIVKTKAYDKLAESGGSKESSAKATKYLEGLLKIPFGSYKKEYILSFLDTFKSKLKSLINEIFENIKELDESPLKKLLTELKERDIVDTLETETDVSKFMKELKLNIEKLDINLVTTTVEDTNIDETFEINKDLIKDCIEKIKTIQNIRDVLKKNDTYNIYNLSRIEGELKTIEQQLGLSKDDINSNYNHKSVDIIYSNIDKLITEWNDFKEKKKKYLIQVRDTLDKCVHGHDECKMHIERIVGQWINGKMEGTVFGMQGPPGVGKTTIAKNGIAKCLIDINGESRPFCFLPLGGSSNGSTLEGHNYTYVGSTWGKIVDMIIESKCMNPIIYIDEVDKVSKSERGQEIISILTHLTDLTQNGSFSDRYFSGIPIDLSKVVFIFSYNDRSKIDRILLDRITEIKVKAINNTDKLKVAKCYLMPEILDQVGFKDGDIVINKKELLYVIENYTFEAGVRKLKEKLYEIVREINLNRITDDEEMDFPYTVSQEKIDEIFSNNSKIILKKCAKEPHIGMVNGLYATSLGTGGLTIIQVYKTISDNKLSLELTGSQGDVMKESMKVAKTLAWNIIPDNIKKSIKATWDDFGPFGLHIHCPEGATPKDGPSAGTAITCAIISRLCGIKISNLIALTGEITLRGNVTAIGGVDSKVSGAKRAGAKKVLLPEDNRQDYEKYVKKEKEALLSSSEFTEIEADEILNSIEVIFVSHLKEVVKHIFVDNTLEFQFENI</sequence>
<dbReference type="InterPro" id="IPR027065">
    <property type="entry name" value="Lon_Prtase"/>
</dbReference>
<dbReference type="SUPFAM" id="SSF54211">
    <property type="entry name" value="Ribosomal protein S5 domain 2-like"/>
    <property type="match status" value="1"/>
</dbReference>
<dbReference type="Pfam" id="PF00004">
    <property type="entry name" value="AAA"/>
    <property type="match status" value="1"/>
</dbReference>
<dbReference type="Pfam" id="PF22667">
    <property type="entry name" value="Lon_lid"/>
    <property type="match status" value="1"/>
</dbReference>
<keyword evidence="2" id="KW-0547">Nucleotide-binding</keyword>
<proteinExistence type="predicted"/>
<dbReference type="GO" id="GO:0030163">
    <property type="term" value="P:protein catabolic process"/>
    <property type="evidence" value="ECO:0007669"/>
    <property type="project" value="InterPro"/>
</dbReference>
<evidence type="ECO:0000256" key="2">
    <source>
        <dbReference type="ARBA" id="ARBA00022741"/>
    </source>
</evidence>
<keyword evidence="5" id="KW-0067">ATP-binding</keyword>
<dbReference type="SUPFAM" id="SSF52540">
    <property type="entry name" value="P-loop containing nucleoside triphosphate hydrolases"/>
    <property type="match status" value="1"/>
</dbReference>
<dbReference type="Gene3D" id="3.30.230.10">
    <property type="match status" value="1"/>
</dbReference>
<dbReference type="EMBL" id="MN740348">
    <property type="protein sequence ID" value="QHU01759.1"/>
    <property type="molecule type" value="Genomic_DNA"/>
</dbReference>
<feature type="domain" description="Lon proteolytic" evidence="6">
    <location>
        <begin position="864"/>
        <end position="1071"/>
    </location>
</feature>
<dbReference type="InterPro" id="IPR027417">
    <property type="entry name" value="P-loop_NTPase"/>
</dbReference>
<dbReference type="AlphaFoldDB" id="A0A6C0J7W7"/>
<dbReference type="InterPro" id="IPR020568">
    <property type="entry name" value="Ribosomal_Su5_D2-typ_SF"/>
</dbReference>
<dbReference type="GO" id="GO:0005524">
    <property type="term" value="F:ATP binding"/>
    <property type="evidence" value="ECO:0007669"/>
    <property type="project" value="UniProtKB-KW"/>
</dbReference>
<evidence type="ECO:0000256" key="1">
    <source>
        <dbReference type="ARBA" id="ARBA00022670"/>
    </source>
</evidence>
<dbReference type="Pfam" id="PF05362">
    <property type="entry name" value="Lon_C"/>
    <property type="match status" value="1"/>
</dbReference>
<dbReference type="GO" id="GO:0004252">
    <property type="term" value="F:serine-type endopeptidase activity"/>
    <property type="evidence" value="ECO:0007669"/>
    <property type="project" value="InterPro"/>
</dbReference>
<dbReference type="SMART" id="SM00382">
    <property type="entry name" value="AAA"/>
    <property type="match status" value="1"/>
</dbReference>
<evidence type="ECO:0000313" key="7">
    <source>
        <dbReference type="EMBL" id="QHU01759.1"/>
    </source>
</evidence>
<evidence type="ECO:0000256" key="3">
    <source>
        <dbReference type="ARBA" id="ARBA00022801"/>
    </source>
</evidence>
<keyword evidence="4" id="KW-0720">Serine protease</keyword>
<name>A0A6C0J7W7_9ZZZZ</name>
<dbReference type="InterPro" id="IPR003959">
    <property type="entry name" value="ATPase_AAA_core"/>
</dbReference>
<dbReference type="InterPro" id="IPR008269">
    <property type="entry name" value="Lon_proteolytic"/>
</dbReference>
<dbReference type="InterPro" id="IPR003593">
    <property type="entry name" value="AAA+_ATPase"/>
</dbReference>
<reference evidence="7" key="1">
    <citation type="journal article" date="2020" name="Nature">
        <title>Giant virus diversity and host interactions through global metagenomics.</title>
        <authorList>
            <person name="Schulz F."/>
            <person name="Roux S."/>
            <person name="Paez-Espino D."/>
            <person name="Jungbluth S."/>
            <person name="Walsh D.A."/>
            <person name="Denef V.J."/>
            <person name="McMahon K.D."/>
            <person name="Konstantinidis K.T."/>
            <person name="Eloe-Fadrosh E.A."/>
            <person name="Kyrpides N.C."/>
            <person name="Woyke T."/>
        </authorList>
    </citation>
    <scope>NUCLEOTIDE SEQUENCE</scope>
    <source>
        <strain evidence="7">GVMAG-M-3300025874-2</strain>
    </source>
</reference>
<organism evidence="7">
    <name type="scientific">viral metagenome</name>
    <dbReference type="NCBI Taxonomy" id="1070528"/>
    <lineage>
        <taxon>unclassified sequences</taxon>
        <taxon>metagenomes</taxon>
        <taxon>organismal metagenomes</taxon>
    </lineage>
</organism>
<dbReference type="PRINTS" id="PR00830">
    <property type="entry name" value="ENDOLAPTASE"/>
</dbReference>
<dbReference type="GO" id="GO:0006508">
    <property type="term" value="P:proteolysis"/>
    <property type="evidence" value="ECO:0007669"/>
    <property type="project" value="UniProtKB-KW"/>
</dbReference>
<dbReference type="PROSITE" id="PS51786">
    <property type="entry name" value="LON_PROTEOLYTIC"/>
    <property type="match status" value="1"/>
</dbReference>
<evidence type="ECO:0000256" key="4">
    <source>
        <dbReference type="ARBA" id="ARBA00022825"/>
    </source>
</evidence>
<dbReference type="Gene3D" id="3.40.50.300">
    <property type="entry name" value="P-loop containing nucleotide triphosphate hydrolases"/>
    <property type="match status" value="1"/>
</dbReference>
<dbReference type="InterPro" id="IPR014721">
    <property type="entry name" value="Ribsml_uS5_D2-typ_fold_subgr"/>
</dbReference>
<keyword evidence="3" id="KW-0378">Hydrolase</keyword>
<accession>A0A6C0J7W7</accession>
<dbReference type="GO" id="GO:0016887">
    <property type="term" value="F:ATP hydrolysis activity"/>
    <property type="evidence" value="ECO:0007669"/>
    <property type="project" value="InterPro"/>
</dbReference>
<dbReference type="GO" id="GO:0004176">
    <property type="term" value="F:ATP-dependent peptidase activity"/>
    <property type="evidence" value="ECO:0007669"/>
    <property type="project" value="InterPro"/>
</dbReference>
<protein>
    <recommendedName>
        <fullName evidence="6">Lon proteolytic domain-containing protein</fullName>
    </recommendedName>
</protein>
<evidence type="ECO:0000256" key="5">
    <source>
        <dbReference type="ARBA" id="ARBA00022840"/>
    </source>
</evidence>
<keyword evidence="1" id="KW-0645">Protease</keyword>
<dbReference type="InterPro" id="IPR054594">
    <property type="entry name" value="Lon_lid"/>
</dbReference>